<dbReference type="EMBL" id="LR812490">
    <property type="protein sequence ID" value="CAC5344108.1"/>
    <property type="molecule type" value="Genomic_DNA"/>
</dbReference>
<dbReference type="AlphaFoldDB" id="A0A6J7ZNB5"/>
<dbReference type="EMBL" id="CZCZ02000014">
    <property type="protein sequence ID" value="CAC5344108.1"/>
    <property type="molecule type" value="Genomic_DNA"/>
</dbReference>
<reference evidence="1" key="1">
    <citation type="submission" date="2020-05" db="EMBL/GenBank/DDBJ databases">
        <authorList>
            <consortium name="Genoscope - CEA"/>
            <person name="William W."/>
        </authorList>
    </citation>
    <scope>NUCLEOTIDE SEQUENCE [LARGE SCALE GENOMIC DNA]</scope>
    <source>
        <strain evidence="1">PCC 7821</strain>
    </source>
</reference>
<dbReference type="RefSeq" id="WP_199918634.1">
    <property type="nucleotide sequence ID" value="NZ_LR812490.1"/>
</dbReference>
<dbReference type="Proteomes" id="UP000196521">
    <property type="component" value="Chromosome"/>
</dbReference>
<comment type="caution">
    <text evidence="1">The sequence shown here is derived from an EMBL/GenBank/DDBJ whole genome shotgun (WGS) entry which is preliminary data.</text>
</comment>
<gene>
    <name evidence="1" type="ORF">PLAN_40523</name>
</gene>
<evidence type="ECO:0000313" key="2">
    <source>
        <dbReference type="Proteomes" id="UP000196521"/>
    </source>
</evidence>
<protein>
    <submittedName>
        <fullName evidence="1">Uncharacterized protein</fullName>
    </submittedName>
</protein>
<sequence>MSNLREYLDKNPQQAKRLLGMEYEQLIELIQAAELLEQEKRQDFYQSY</sequence>
<keyword evidence="2" id="KW-1185">Reference proteome</keyword>
<accession>A0A6J7ZNB5</accession>
<proteinExistence type="predicted"/>
<organism evidence="1 2">
    <name type="scientific">Planktothrix rubescens CCAP 1459/22</name>
    <dbReference type="NCBI Taxonomy" id="329571"/>
    <lineage>
        <taxon>Bacteria</taxon>
        <taxon>Bacillati</taxon>
        <taxon>Cyanobacteriota</taxon>
        <taxon>Cyanophyceae</taxon>
        <taxon>Oscillatoriophycideae</taxon>
        <taxon>Oscillatoriales</taxon>
        <taxon>Microcoleaceae</taxon>
        <taxon>Planktothrix</taxon>
    </lineage>
</organism>
<evidence type="ECO:0000313" key="1">
    <source>
        <dbReference type="EMBL" id="CAC5344108.1"/>
    </source>
</evidence>
<name>A0A6J7ZNB5_PLARU</name>